<keyword evidence="8" id="KW-1185">Reference proteome</keyword>
<dbReference type="GO" id="GO:0016342">
    <property type="term" value="C:catenin complex"/>
    <property type="evidence" value="ECO:0007669"/>
    <property type="project" value="TreeGrafter"/>
</dbReference>
<dbReference type="GO" id="GO:0008013">
    <property type="term" value="F:beta-catenin binding"/>
    <property type="evidence" value="ECO:0007669"/>
    <property type="project" value="TreeGrafter"/>
</dbReference>
<dbReference type="GO" id="GO:0098609">
    <property type="term" value="P:cell-cell adhesion"/>
    <property type="evidence" value="ECO:0007669"/>
    <property type="project" value="TreeGrafter"/>
</dbReference>
<evidence type="ECO:0000256" key="6">
    <source>
        <dbReference type="ARBA" id="ARBA00022949"/>
    </source>
</evidence>
<dbReference type="Gene3D" id="6.10.250.2510">
    <property type="match status" value="1"/>
</dbReference>
<dbReference type="GO" id="GO:0051015">
    <property type="term" value="F:actin filament binding"/>
    <property type="evidence" value="ECO:0007669"/>
    <property type="project" value="InterPro"/>
</dbReference>
<keyword evidence="6" id="KW-0965">Cell junction</keyword>
<feature type="non-terminal residue" evidence="7">
    <location>
        <position position="534"/>
    </location>
</feature>
<evidence type="ECO:0000256" key="1">
    <source>
        <dbReference type="ARBA" id="ARBA00004282"/>
    </source>
</evidence>
<dbReference type="PRINTS" id="PR00805">
    <property type="entry name" value="ALPHACATENIN"/>
</dbReference>
<name>A0A3M7Q0F9_BRAPC</name>
<evidence type="ECO:0000256" key="5">
    <source>
        <dbReference type="ARBA" id="ARBA00022889"/>
    </source>
</evidence>
<dbReference type="PANTHER" id="PTHR18914:SF9">
    <property type="entry name" value="CATENIN ALPHA"/>
    <property type="match status" value="1"/>
</dbReference>
<dbReference type="OrthoDB" id="29742at2759"/>
<reference evidence="7 8" key="1">
    <citation type="journal article" date="2018" name="Sci. Rep.">
        <title>Genomic signatures of local adaptation to the degree of environmental predictability in rotifers.</title>
        <authorList>
            <person name="Franch-Gras L."/>
            <person name="Hahn C."/>
            <person name="Garcia-Roger E.M."/>
            <person name="Carmona M.J."/>
            <person name="Serra M."/>
            <person name="Gomez A."/>
        </authorList>
    </citation>
    <scope>NUCLEOTIDE SEQUENCE [LARGE SCALE GENOMIC DNA]</scope>
    <source>
        <strain evidence="7">HYR1</strain>
    </source>
</reference>
<dbReference type="InterPro" id="IPR001033">
    <property type="entry name" value="Alpha_catenin"/>
</dbReference>
<dbReference type="InterPro" id="IPR006077">
    <property type="entry name" value="Vinculin/catenin"/>
</dbReference>
<organism evidence="7 8">
    <name type="scientific">Brachionus plicatilis</name>
    <name type="common">Marine rotifer</name>
    <name type="synonym">Brachionus muelleri</name>
    <dbReference type="NCBI Taxonomy" id="10195"/>
    <lineage>
        <taxon>Eukaryota</taxon>
        <taxon>Metazoa</taxon>
        <taxon>Spiralia</taxon>
        <taxon>Gnathifera</taxon>
        <taxon>Rotifera</taxon>
        <taxon>Eurotatoria</taxon>
        <taxon>Monogononta</taxon>
        <taxon>Pseudotrocha</taxon>
        <taxon>Ploima</taxon>
        <taxon>Brachionidae</taxon>
        <taxon>Brachionus</taxon>
    </lineage>
</organism>
<evidence type="ECO:0000313" key="7">
    <source>
        <dbReference type="EMBL" id="RNA04485.1"/>
    </source>
</evidence>
<accession>A0A3M7Q0F9</accession>
<dbReference type="Proteomes" id="UP000276133">
    <property type="component" value="Unassembled WGS sequence"/>
</dbReference>
<evidence type="ECO:0000256" key="2">
    <source>
        <dbReference type="ARBA" id="ARBA00004496"/>
    </source>
</evidence>
<comment type="caution">
    <text evidence="7">The sequence shown here is derived from an EMBL/GenBank/DDBJ whole genome shotgun (WGS) entry which is preliminary data.</text>
</comment>
<dbReference type="InterPro" id="IPR036723">
    <property type="entry name" value="Alpha-catenin/vinculin-like_sf"/>
</dbReference>
<dbReference type="GO" id="GO:0045296">
    <property type="term" value="F:cadherin binding"/>
    <property type="evidence" value="ECO:0007669"/>
    <property type="project" value="InterPro"/>
</dbReference>
<dbReference type="GO" id="GO:0005912">
    <property type="term" value="C:adherens junction"/>
    <property type="evidence" value="ECO:0007669"/>
    <property type="project" value="TreeGrafter"/>
</dbReference>
<dbReference type="PANTHER" id="PTHR18914">
    <property type="entry name" value="ALPHA CATENIN"/>
    <property type="match status" value="1"/>
</dbReference>
<gene>
    <name evidence="7" type="ORF">BpHYR1_041471</name>
</gene>
<dbReference type="STRING" id="10195.A0A3M7Q0F9"/>
<dbReference type="SUPFAM" id="SSF47220">
    <property type="entry name" value="alpha-catenin/vinculin-like"/>
    <property type="match status" value="3"/>
</dbReference>
<sequence>MSSQMDKNLFEEKFEFILESLEPLINQILVPDAKFTLSGKSRSARHLIKFLKSSLEQFANKSAEISMELSAYRPELGEEISKFRTGGAALTQTALDFVQDPLNAKKRIVLGNQAKPVLVSMARILALFDLIDQKTLVMIVHEMSHMLKRMKLTVSQKDFVHEFKSYGKKMKEFLDVSQNVIDCMKISKQKVALISARSLLAKQSLFLYSSTLVFLKQPKNDSTRMLRDQVYEQTFDALDTIENILNNKFKANSSIRPKKLLTQFIDLETRVDALSNSDSKKELMSQLDDAIRNINLSLNQSMLESDRKESLVSECEQVRSALQHLFKSYQNVRNSQNRNEIENYKGEFIQKNRSIRRQIRQLVVENFSLISNQPLDDLIEGAKSGDFGILNDTVLNFEIYAKNLIDSSHLACALSTNREGIKLVELATERLSLLIPLVVKSAQVLCNDPSDPEAKKNMAFFRTEWLNQVNILSLSVDDIISINDFMAMSESQMLQDLNKCIIAMNNLNAIELKDISDRIVARTNRVCDLVMMEI</sequence>
<dbReference type="GO" id="GO:0005737">
    <property type="term" value="C:cytoplasm"/>
    <property type="evidence" value="ECO:0007669"/>
    <property type="project" value="UniProtKB-SubCell"/>
</dbReference>
<keyword evidence="4" id="KW-0963">Cytoplasm</keyword>
<keyword evidence="5" id="KW-0130">Cell adhesion</keyword>
<comment type="subcellular location">
    <subcellularLocation>
        <location evidence="1">Cell junction</location>
    </subcellularLocation>
    <subcellularLocation>
        <location evidence="2">Cytoplasm</location>
    </subcellularLocation>
</comment>
<dbReference type="GO" id="GO:0016477">
    <property type="term" value="P:cell migration"/>
    <property type="evidence" value="ECO:0007669"/>
    <property type="project" value="TreeGrafter"/>
</dbReference>
<protein>
    <submittedName>
        <fullName evidence="7">Catenin alpha-2-like isoform X4</fullName>
    </submittedName>
</protein>
<evidence type="ECO:0000256" key="3">
    <source>
        <dbReference type="ARBA" id="ARBA00008376"/>
    </source>
</evidence>
<evidence type="ECO:0000256" key="4">
    <source>
        <dbReference type="ARBA" id="ARBA00022490"/>
    </source>
</evidence>
<proteinExistence type="inferred from homology"/>
<comment type="similarity">
    <text evidence="3">Belongs to the vinculin/alpha-catenin family.</text>
</comment>
<dbReference type="EMBL" id="REGN01008093">
    <property type="protein sequence ID" value="RNA04485.1"/>
    <property type="molecule type" value="Genomic_DNA"/>
</dbReference>
<dbReference type="Gene3D" id="1.20.120.230">
    <property type="entry name" value="Alpha-catenin/vinculin-like"/>
    <property type="match status" value="4"/>
</dbReference>
<evidence type="ECO:0000313" key="8">
    <source>
        <dbReference type="Proteomes" id="UP000276133"/>
    </source>
</evidence>
<dbReference type="Pfam" id="PF01044">
    <property type="entry name" value="Vinculin"/>
    <property type="match status" value="1"/>
</dbReference>
<dbReference type="AlphaFoldDB" id="A0A3M7Q0F9"/>